<gene>
    <name evidence="1" type="ORF">ERS007703_01931</name>
</gene>
<dbReference type="EMBL" id="CSAE01000185">
    <property type="protein sequence ID" value="COV72047.1"/>
    <property type="molecule type" value="Genomic_DNA"/>
</dbReference>
<evidence type="ECO:0000313" key="2">
    <source>
        <dbReference type="Proteomes" id="UP000038802"/>
    </source>
</evidence>
<dbReference type="AlphaFoldDB" id="A0A0T9FL82"/>
<sequence length="163" mass="18298">MRIGVAQFIPGAARPLRHHVGVAAVGLQAITEVQVDVYPLSRLGQWGRRLAVRIVGVEQNRRVVRDIRQLDGQCSFVERMRTPVAVIDDREWFTPIPLPRKKPVAQFEFDSSPAAARGLQPVDDGPLCCWHAHSIEVIRVDQDAIACIRGFRNIAAGNYFHDR</sequence>
<dbReference type="Proteomes" id="UP000038802">
    <property type="component" value="Unassembled WGS sequence"/>
</dbReference>
<accession>A0A0T9FL82</accession>
<protein>
    <submittedName>
        <fullName evidence="1">Uncharacterized protein</fullName>
    </submittedName>
</protein>
<evidence type="ECO:0000313" key="1">
    <source>
        <dbReference type="EMBL" id="COV72047.1"/>
    </source>
</evidence>
<reference evidence="2" key="1">
    <citation type="submission" date="2015-03" db="EMBL/GenBank/DDBJ databases">
        <authorList>
            <consortium name="Pathogen Informatics"/>
        </authorList>
    </citation>
    <scope>NUCLEOTIDE SEQUENCE [LARGE SCALE GENOMIC DNA]</scope>
    <source>
        <strain evidence="2">K00500041</strain>
    </source>
</reference>
<proteinExistence type="predicted"/>
<organism evidence="1 2">
    <name type="scientific">Mycobacterium tuberculosis</name>
    <dbReference type="NCBI Taxonomy" id="1773"/>
    <lineage>
        <taxon>Bacteria</taxon>
        <taxon>Bacillati</taxon>
        <taxon>Actinomycetota</taxon>
        <taxon>Actinomycetes</taxon>
        <taxon>Mycobacteriales</taxon>
        <taxon>Mycobacteriaceae</taxon>
        <taxon>Mycobacterium</taxon>
        <taxon>Mycobacterium tuberculosis complex</taxon>
    </lineage>
</organism>
<name>A0A0T9FL82_MYCTX</name>